<dbReference type="Proteomes" id="UP000005237">
    <property type="component" value="Unassembled WGS sequence"/>
</dbReference>
<feature type="coiled-coil region" evidence="1">
    <location>
        <begin position="94"/>
        <end position="177"/>
    </location>
</feature>
<evidence type="ECO:0000313" key="3">
    <source>
        <dbReference type="Proteomes" id="UP000005237"/>
    </source>
</evidence>
<name>A0A8R1HJK7_CAEJA</name>
<protein>
    <submittedName>
        <fullName evidence="2">Uncharacterized protein</fullName>
    </submittedName>
</protein>
<proteinExistence type="predicted"/>
<sequence length="196" mass="23013">MAVDIRAIREKLTVVNVTSLTSESINEFEHDVDEYVHLLERQLEVEMEKKMELGNRLGVVQSLVTELWDRVDKARRRESDISYRVTAWAQHLAEKMNEQQLKDLKADCDREEELVKYWNSKSSDIEKVVDGLKEQRKSLSERLDEEKRMEQEQKKMLEELENLLKKAECAAKKRKVQIDVNSNFIASLSDLTEESN</sequence>
<reference evidence="2" key="2">
    <citation type="submission" date="2022-06" db="UniProtKB">
        <authorList>
            <consortium name="EnsemblMetazoa"/>
        </authorList>
    </citation>
    <scope>IDENTIFICATION</scope>
    <source>
        <strain evidence="2">DF5081</strain>
    </source>
</reference>
<keyword evidence="1" id="KW-0175">Coiled coil</keyword>
<keyword evidence="3" id="KW-1185">Reference proteome</keyword>
<organism evidence="2 3">
    <name type="scientific">Caenorhabditis japonica</name>
    <dbReference type="NCBI Taxonomy" id="281687"/>
    <lineage>
        <taxon>Eukaryota</taxon>
        <taxon>Metazoa</taxon>
        <taxon>Ecdysozoa</taxon>
        <taxon>Nematoda</taxon>
        <taxon>Chromadorea</taxon>
        <taxon>Rhabditida</taxon>
        <taxon>Rhabditina</taxon>
        <taxon>Rhabditomorpha</taxon>
        <taxon>Rhabditoidea</taxon>
        <taxon>Rhabditidae</taxon>
        <taxon>Peloderinae</taxon>
        <taxon>Caenorhabditis</taxon>
    </lineage>
</organism>
<evidence type="ECO:0000256" key="1">
    <source>
        <dbReference type="SAM" id="Coils"/>
    </source>
</evidence>
<dbReference type="AlphaFoldDB" id="A0A8R1HJK7"/>
<accession>A0A8R1HJK7</accession>
<evidence type="ECO:0000313" key="2">
    <source>
        <dbReference type="EnsemblMetazoa" id="CJA02494a.1"/>
    </source>
</evidence>
<dbReference type="EnsemblMetazoa" id="CJA02494a.1">
    <property type="protein sequence ID" value="CJA02494a.1"/>
    <property type="gene ID" value="WBGene00121698"/>
</dbReference>
<reference evidence="3" key="1">
    <citation type="submission" date="2010-08" db="EMBL/GenBank/DDBJ databases">
        <authorList>
            <consortium name="Caenorhabditis japonica Sequencing Consortium"/>
            <person name="Wilson R.K."/>
        </authorList>
    </citation>
    <scope>NUCLEOTIDE SEQUENCE [LARGE SCALE GENOMIC DNA]</scope>
    <source>
        <strain evidence="3">DF5081</strain>
    </source>
</reference>